<feature type="domain" description="Thioredoxin" evidence="7">
    <location>
        <begin position="192"/>
        <end position="334"/>
    </location>
</feature>
<dbReference type="RefSeq" id="WP_221307361.1">
    <property type="nucleotide sequence ID" value="NZ_JACHGF010000001.1"/>
</dbReference>
<dbReference type="InterPro" id="IPR017937">
    <property type="entry name" value="Thioredoxin_CS"/>
</dbReference>
<dbReference type="GO" id="GO:0030313">
    <property type="term" value="C:cell envelope"/>
    <property type="evidence" value="ECO:0007669"/>
    <property type="project" value="UniProtKB-SubCell"/>
</dbReference>
<dbReference type="InterPro" id="IPR050553">
    <property type="entry name" value="Thioredoxin_ResA/DsbE_sf"/>
</dbReference>
<sequence>MKPMYQYLAGLLLLSTLSFAQGPAKTLQIEGQVAGVQEGVIYLQKFQDKKFVKIDSSAIKGGKFKFSPALQVPELYSLTLDEKKSPYYLFLDESDKVTVAFDTAAYYRNTQVQGSASQALYLAYEQMEDVKIDEFIRQHPRSLVSAYALYRHFSYRLSPQELESNVALLDASLHNTPYIQTVRELIVIGKRVQVGNPAIDFVMNDTEGNPLRLSDQYGGYLLVDFWAAWCGPCRRENPNVVKVYQKYKDRGFSVLGVSLDRSKESWLKAIEKDNLTWKHVSDLAYWDSAAAKLYGIRAIPANFLLDPNGVIVARNLRAEELEETIEKLLGQKETSQGSK</sequence>
<evidence type="ECO:0000313" key="8">
    <source>
        <dbReference type="EMBL" id="MBB5282582.1"/>
    </source>
</evidence>
<dbReference type="InterPro" id="IPR025380">
    <property type="entry name" value="DUF4369"/>
</dbReference>
<evidence type="ECO:0000256" key="1">
    <source>
        <dbReference type="ARBA" id="ARBA00004196"/>
    </source>
</evidence>
<keyword evidence="9" id="KW-1185">Reference proteome</keyword>
<dbReference type="PANTHER" id="PTHR42852:SF6">
    <property type="entry name" value="THIOL:DISULFIDE INTERCHANGE PROTEIN DSBE"/>
    <property type="match status" value="1"/>
</dbReference>
<feature type="coiled-coil region" evidence="5">
    <location>
        <begin position="311"/>
        <end position="338"/>
    </location>
</feature>
<gene>
    <name evidence="8" type="ORF">HNQ92_000703</name>
</gene>
<dbReference type="Pfam" id="PF00578">
    <property type="entry name" value="AhpC-TSA"/>
    <property type="match status" value="1"/>
</dbReference>
<keyword evidence="3" id="KW-1015">Disulfide bond</keyword>
<dbReference type="Gene3D" id="3.40.30.10">
    <property type="entry name" value="Glutaredoxin"/>
    <property type="match status" value="1"/>
</dbReference>
<dbReference type="GO" id="GO:0016491">
    <property type="term" value="F:oxidoreductase activity"/>
    <property type="evidence" value="ECO:0007669"/>
    <property type="project" value="InterPro"/>
</dbReference>
<dbReference type="EMBL" id="JACHGF010000001">
    <property type="protein sequence ID" value="MBB5282582.1"/>
    <property type="molecule type" value="Genomic_DNA"/>
</dbReference>
<accession>A0A840TLZ8</accession>
<dbReference type="PROSITE" id="PS00194">
    <property type="entry name" value="THIOREDOXIN_1"/>
    <property type="match status" value="1"/>
</dbReference>
<evidence type="ECO:0000256" key="6">
    <source>
        <dbReference type="SAM" id="SignalP"/>
    </source>
</evidence>
<comment type="subcellular location">
    <subcellularLocation>
        <location evidence="1">Cell envelope</location>
    </subcellularLocation>
</comment>
<dbReference type="Pfam" id="PF14289">
    <property type="entry name" value="DUF4369"/>
    <property type="match status" value="1"/>
</dbReference>
<proteinExistence type="predicted"/>
<evidence type="ECO:0000256" key="3">
    <source>
        <dbReference type="ARBA" id="ARBA00023157"/>
    </source>
</evidence>
<name>A0A840TLZ8_9BACT</name>
<evidence type="ECO:0000313" key="9">
    <source>
        <dbReference type="Proteomes" id="UP000557307"/>
    </source>
</evidence>
<dbReference type="AlphaFoldDB" id="A0A840TLZ8"/>
<keyword evidence="4" id="KW-0676">Redox-active center</keyword>
<evidence type="ECO:0000259" key="7">
    <source>
        <dbReference type="PROSITE" id="PS51352"/>
    </source>
</evidence>
<reference evidence="8 9" key="1">
    <citation type="submission" date="2020-08" db="EMBL/GenBank/DDBJ databases">
        <title>Genomic Encyclopedia of Type Strains, Phase IV (KMG-IV): sequencing the most valuable type-strain genomes for metagenomic binning, comparative biology and taxonomic classification.</title>
        <authorList>
            <person name="Goeker M."/>
        </authorList>
    </citation>
    <scope>NUCLEOTIDE SEQUENCE [LARGE SCALE GENOMIC DNA]</scope>
    <source>
        <strain evidence="8 9">DSM 105074</strain>
    </source>
</reference>
<organism evidence="8 9">
    <name type="scientific">Rhabdobacter roseus</name>
    <dbReference type="NCBI Taxonomy" id="1655419"/>
    <lineage>
        <taxon>Bacteria</taxon>
        <taxon>Pseudomonadati</taxon>
        <taxon>Bacteroidota</taxon>
        <taxon>Cytophagia</taxon>
        <taxon>Cytophagales</taxon>
        <taxon>Cytophagaceae</taxon>
        <taxon>Rhabdobacter</taxon>
    </lineage>
</organism>
<keyword evidence="6" id="KW-0732">Signal</keyword>
<dbReference type="InterPro" id="IPR036249">
    <property type="entry name" value="Thioredoxin-like_sf"/>
</dbReference>
<dbReference type="GO" id="GO:0016209">
    <property type="term" value="F:antioxidant activity"/>
    <property type="evidence" value="ECO:0007669"/>
    <property type="project" value="InterPro"/>
</dbReference>
<dbReference type="PROSITE" id="PS51352">
    <property type="entry name" value="THIOREDOXIN_2"/>
    <property type="match status" value="1"/>
</dbReference>
<feature type="chain" id="PRO_5032733511" evidence="6">
    <location>
        <begin position="21"/>
        <end position="339"/>
    </location>
</feature>
<evidence type="ECO:0000256" key="4">
    <source>
        <dbReference type="ARBA" id="ARBA00023284"/>
    </source>
</evidence>
<evidence type="ECO:0000256" key="2">
    <source>
        <dbReference type="ARBA" id="ARBA00022748"/>
    </source>
</evidence>
<dbReference type="Proteomes" id="UP000557307">
    <property type="component" value="Unassembled WGS sequence"/>
</dbReference>
<evidence type="ECO:0000256" key="5">
    <source>
        <dbReference type="SAM" id="Coils"/>
    </source>
</evidence>
<keyword evidence="5" id="KW-0175">Coiled coil</keyword>
<dbReference type="InterPro" id="IPR000866">
    <property type="entry name" value="AhpC/TSA"/>
</dbReference>
<feature type="signal peptide" evidence="6">
    <location>
        <begin position="1"/>
        <end position="20"/>
    </location>
</feature>
<dbReference type="CDD" id="cd02966">
    <property type="entry name" value="TlpA_like_family"/>
    <property type="match status" value="1"/>
</dbReference>
<dbReference type="InterPro" id="IPR013766">
    <property type="entry name" value="Thioredoxin_domain"/>
</dbReference>
<comment type="caution">
    <text evidence="8">The sequence shown here is derived from an EMBL/GenBank/DDBJ whole genome shotgun (WGS) entry which is preliminary data.</text>
</comment>
<dbReference type="GO" id="GO:0017004">
    <property type="term" value="P:cytochrome complex assembly"/>
    <property type="evidence" value="ECO:0007669"/>
    <property type="project" value="UniProtKB-KW"/>
</dbReference>
<dbReference type="PANTHER" id="PTHR42852">
    <property type="entry name" value="THIOL:DISULFIDE INTERCHANGE PROTEIN DSBE"/>
    <property type="match status" value="1"/>
</dbReference>
<keyword evidence="2" id="KW-0201">Cytochrome c-type biogenesis</keyword>
<protein>
    <submittedName>
        <fullName evidence="8">Peroxiredoxin</fullName>
    </submittedName>
</protein>
<dbReference type="SUPFAM" id="SSF52833">
    <property type="entry name" value="Thioredoxin-like"/>
    <property type="match status" value="1"/>
</dbReference>